<comment type="caution">
    <text evidence="1">The sequence shown here is derived from an EMBL/GenBank/DDBJ whole genome shotgun (WGS) entry which is preliminary data.</text>
</comment>
<sequence length="166" mass="17834">MDGEEGRVQIYTGCGKGKSTAAFGLAMRCAGNGGRVFVIQFQKARECGEHRSAEKLGVSVTRCAGGRGSSPCARRCPLLSAAFDIFERQSADLLILDEIMAAIRHGCVSLSDALALLSARPRGAELVMTGRGAPEALIERADLVTEMKKIKHYYDEGIPARRGVEF</sequence>
<dbReference type="PATRIC" id="fig|2754.20.peg.1125"/>
<reference evidence="1 2" key="1">
    <citation type="submission" date="2014-04" db="EMBL/GenBank/DDBJ databases">
        <title>Draft Genome Sequence of Synergistes jonesii.</title>
        <authorList>
            <person name="Coil D.A."/>
            <person name="Eisen J.A."/>
            <person name="Holland-Moritz H.E."/>
        </authorList>
    </citation>
    <scope>NUCLEOTIDE SEQUENCE [LARGE SCALE GENOMIC DNA]</scope>
    <source>
        <strain evidence="1 2">78-1</strain>
    </source>
</reference>
<dbReference type="GO" id="GO:0005524">
    <property type="term" value="F:ATP binding"/>
    <property type="evidence" value="ECO:0007669"/>
    <property type="project" value="InterPro"/>
</dbReference>
<evidence type="ECO:0000313" key="2">
    <source>
        <dbReference type="Proteomes" id="UP000027665"/>
    </source>
</evidence>
<dbReference type="GO" id="GO:0008817">
    <property type="term" value="F:corrinoid adenosyltransferase activity"/>
    <property type="evidence" value="ECO:0007669"/>
    <property type="project" value="InterPro"/>
</dbReference>
<dbReference type="EMBL" id="JMKI01000054">
    <property type="protein sequence ID" value="KEJ91186.1"/>
    <property type="molecule type" value="Genomic_DNA"/>
</dbReference>
<dbReference type="OrthoDB" id="9810309at2"/>
<dbReference type="PANTHER" id="PTHR46638">
    <property type="entry name" value="CORRINOID ADENOSYLTRANSFERASE"/>
    <property type="match status" value="1"/>
</dbReference>
<dbReference type="Pfam" id="PF02572">
    <property type="entry name" value="CobA_CobO_BtuR"/>
    <property type="match status" value="1"/>
</dbReference>
<dbReference type="GO" id="GO:0009236">
    <property type="term" value="P:cobalamin biosynthetic process"/>
    <property type="evidence" value="ECO:0007669"/>
    <property type="project" value="InterPro"/>
</dbReference>
<accession>A0A073INW5</accession>
<organism evidence="1 2">
    <name type="scientific">Synergistes jonesii</name>
    <dbReference type="NCBI Taxonomy" id="2754"/>
    <lineage>
        <taxon>Bacteria</taxon>
        <taxon>Thermotogati</taxon>
        <taxon>Synergistota</taxon>
        <taxon>Synergistia</taxon>
        <taxon>Synergistales</taxon>
        <taxon>Synergistaceae</taxon>
        <taxon>Synergistes</taxon>
    </lineage>
</organism>
<dbReference type="GeneID" id="90984619"/>
<gene>
    <name evidence="1" type="ORF">EH55_11580</name>
</gene>
<keyword evidence="2" id="KW-1185">Reference proteome</keyword>
<proteinExistence type="predicted"/>
<dbReference type="Proteomes" id="UP000027665">
    <property type="component" value="Unassembled WGS sequence"/>
</dbReference>
<evidence type="ECO:0000313" key="1">
    <source>
        <dbReference type="EMBL" id="KEJ91186.1"/>
    </source>
</evidence>
<dbReference type="SUPFAM" id="SSF52540">
    <property type="entry name" value="P-loop containing nucleoside triphosphate hydrolases"/>
    <property type="match status" value="1"/>
</dbReference>
<dbReference type="InterPro" id="IPR027417">
    <property type="entry name" value="P-loop_NTPase"/>
</dbReference>
<dbReference type="PIRSF" id="PIRSF015617">
    <property type="entry name" value="Adensltrnsf_CobA"/>
    <property type="match status" value="1"/>
</dbReference>
<dbReference type="RefSeq" id="WP_037978442.1">
    <property type="nucleotide sequence ID" value="NZ_JAWRIX010000044.1"/>
</dbReference>
<protein>
    <recommendedName>
        <fullName evidence="3">Cobinamide adenolsyltransferase</fullName>
    </recommendedName>
</protein>
<dbReference type="Gene3D" id="3.40.50.300">
    <property type="entry name" value="P-loop containing nucleotide triphosphate hydrolases"/>
    <property type="match status" value="1"/>
</dbReference>
<dbReference type="STRING" id="2754.EH55_11580"/>
<dbReference type="AlphaFoldDB" id="A0A073INW5"/>
<evidence type="ECO:0008006" key="3">
    <source>
        <dbReference type="Google" id="ProtNLM"/>
    </source>
</evidence>
<dbReference type="PANTHER" id="PTHR46638:SF1">
    <property type="entry name" value="CORRINOID ADENOSYLTRANSFERASE"/>
    <property type="match status" value="1"/>
</dbReference>
<dbReference type="eggNOG" id="COG2109">
    <property type="taxonomic scope" value="Bacteria"/>
</dbReference>
<name>A0A073INW5_9BACT</name>
<dbReference type="InterPro" id="IPR003724">
    <property type="entry name" value="CblAdoTrfase_CobA"/>
</dbReference>